<comment type="caution">
    <text evidence="1">The sequence shown here is derived from an EMBL/GenBank/DDBJ whole genome shotgun (WGS) entry which is preliminary data.</text>
</comment>
<reference evidence="1 2" key="1">
    <citation type="journal article" date="2022" name="bioRxiv">
        <title>The genome of the oomycete Peronosclerospora sorghi, a cosmopolitan pathogen of maize and sorghum, is inflated with dispersed pseudogenes.</title>
        <authorList>
            <person name="Fletcher K."/>
            <person name="Martin F."/>
            <person name="Isakeit T."/>
            <person name="Cavanaugh K."/>
            <person name="Magill C."/>
            <person name="Michelmore R."/>
        </authorList>
    </citation>
    <scope>NUCLEOTIDE SEQUENCE [LARGE SCALE GENOMIC DNA]</scope>
    <source>
        <strain evidence="1">P6</strain>
    </source>
</reference>
<evidence type="ECO:0000313" key="1">
    <source>
        <dbReference type="EMBL" id="KAI9912930.1"/>
    </source>
</evidence>
<name>A0ACC0W2Q5_9STRA</name>
<sequence>MCTIAGLLTSCNAHDSKQVKNLQRFAIDTLARGRIQFQCSTTEFETHSVLDKTRRVPVGKAVSSSFFPTPTTETRRNSCGSPTFRHDTMSVTTRLHSRLAPRNTVTDAVQIAPLVANIYRQTESCTAVNFFPTVPSLPNDASRTKW</sequence>
<organism evidence="1 2">
    <name type="scientific">Peronosclerospora sorghi</name>
    <dbReference type="NCBI Taxonomy" id="230839"/>
    <lineage>
        <taxon>Eukaryota</taxon>
        <taxon>Sar</taxon>
        <taxon>Stramenopiles</taxon>
        <taxon>Oomycota</taxon>
        <taxon>Peronosporomycetes</taxon>
        <taxon>Peronosporales</taxon>
        <taxon>Peronosporaceae</taxon>
        <taxon>Peronosclerospora</taxon>
    </lineage>
</organism>
<evidence type="ECO:0000313" key="2">
    <source>
        <dbReference type="Proteomes" id="UP001163321"/>
    </source>
</evidence>
<dbReference type="Proteomes" id="UP001163321">
    <property type="component" value="Chromosome 4"/>
</dbReference>
<accession>A0ACC0W2Q5</accession>
<gene>
    <name evidence="1" type="ORF">PsorP6_005613</name>
</gene>
<protein>
    <submittedName>
        <fullName evidence="1">Uncharacterized protein</fullName>
    </submittedName>
</protein>
<proteinExistence type="predicted"/>
<keyword evidence="2" id="KW-1185">Reference proteome</keyword>
<dbReference type="EMBL" id="CM047583">
    <property type="protein sequence ID" value="KAI9912930.1"/>
    <property type="molecule type" value="Genomic_DNA"/>
</dbReference>